<keyword evidence="3" id="KW-1185">Reference proteome</keyword>
<dbReference type="OrthoDB" id="6379917at2759"/>
<reference evidence="2" key="1">
    <citation type="journal article" date="2021" name="Sci. Adv.">
        <title>The American lobster genome reveals insights on longevity, neural, and immune adaptations.</title>
        <authorList>
            <person name="Polinski J.M."/>
            <person name="Zimin A.V."/>
            <person name="Clark K.F."/>
            <person name="Kohn A.B."/>
            <person name="Sadowski N."/>
            <person name="Timp W."/>
            <person name="Ptitsyn A."/>
            <person name="Khanna P."/>
            <person name="Romanova D.Y."/>
            <person name="Williams P."/>
            <person name="Greenwood S.J."/>
            <person name="Moroz L.L."/>
            <person name="Walt D.R."/>
            <person name="Bodnar A.G."/>
        </authorList>
    </citation>
    <scope>NUCLEOTIDE SEQUENCE</scope>
    <source>
        <strain evidence="2">GMGI-L3</strain>
    </source>
</reference>
<evidence type="ECO:0000313" key="3">
    <source>
        <dbReference type="Proteomes" id="UP000747542"/>
    </source>
</evidence>
<organism evidence="2 3">
    <name type="scientific">Homarus americanus</name>
    <name type="common">American lobster</name>
    <dbReference type="NCBI Taxonomy" id="6706"/>
    <lineage>
        <taxon>Eukaryota</taxon>
        <taxon>Metazoa</taxon>
        <taxon>Ecdysozoa</taxon>
        <taxon>Arthropoda</taxon>
        <taxon>Crustacea</taxon>
        <taxon>Multicrustacea</taxon>
        <taxon>Malacostraca</taxon>
        <taxon>Eumalacostraca</taxon>
        <taxon>Eucarida</taxon>
        <taxon>Decapoda</taxon>
        <taxon>Pleocyemata</taxon>
        <taxon>Astacidea</taxon>
        <taxon>Nephropoidea</taxon>
        <taxon>Nephropidae</taxon>
        <taxon>Homarus</taxon>
    </lineage>
</organism>
<protein>
    <submittedName>
        <fullName evidence="2">Putative Mab-21 protein domain-containing protein 2</fullName>
    </submittedName>
</protein>
<name>A0A8J5JES7_HOMAM</name>
<dbReference type="InterPro" id="IPR046903">
    <property type="entry name" value="Mab-21-like_nuc_Trfase"/>
</dbReference>
<dbReference type="Pfam" id="PF03281">
    <property type="entry name" value="Mab-21"/>
    <property type="match status" value="1"/>
</dbReference>
<feature type="domain" description="Mab-21-like nucleotidyltransferase" evidence="1">
    <location>
        <begin position="62"/>
        <end position="188"/>
    </location>
</feature>
<gene>
    <name evidence="2" type="ORF">Hamer_G015695</name>
</gene>
<evidence type="ECO:0000259" key="1">
    <source>
        <dbReference type="Pfam" id="PF03281"/>
    </source>
</evidence>
<dbReference type="AlphaFoldDB" id="A0A8J5JES7"/>
<evidence type="ECO:0000313" key="2">
    <source>
        <dbReference type="EMBL" id="KAG7155088.1"/>
    </source>
</evidence>
<accession>A0A8J5JES7</accession>
<dbReference type="Proteomes" id="UP000747542">
    <property type="component" value="Unassembled WGS sequence"/>
</dbReference>
<sequence>MPLPEEDVLVQKILHEMNKKASCAVNQKKNMVNKLVKELNHRLQEETDILKGTTIRRCGTAYENLTVGMEEDFDLILVLGEPFVSSNFKITREERSKYRYYSLNKKRNVNINKKKNFCSNRRNLNSEALRIHIFERLEQILRTITVQGVSVTSIPQSPAMKLNLRSKKGRTIEIDITPQIALSSWDECPGLVPLYTLPQCLKDYIEGSDGNGSPVLYFTPAAPRTQRSPSHPICNMVGCYMMEKKFFREETAIWDMVRLAKLVKDNRNWTTEYGLKSFHLKRLAIKNANTLRSMTPWNGYKALLKCIDRELKACSGLTDCFVEKQFIYYEKHLGKVRKLRRALTEAQQLTPEDLKAMV</sequence>
<dbReference type="EMBL" id="JAHLQT010043233">
    <property type="protein sequence ID" value="KAG7155088.1"/>
    <property type="molecule type" value="Genomic_DNA"/>
</dbReference>
<comment type="caution">
    <text evidence="2">The sequence shown here is derived from an EMBL/GenBank/DDBJ whole genome shotgun (WGS) entry which is preliminary data.</text>
</comment>
<proteinExistence type="predicted"/>